<evidence type="ECO:0000256" key="3">
    <source>
        <dbReference type="ARBA" id="ARBA00023315"/>
    </source>
</evidence>
<keyword evidence="5" id="KW-0317">Glutathione biosynthesis</keyword>
<dbReference type="InterPro" id="IPR051792">
    <property type="entry name" value="GGT_bact"/>
</dbReference>
<dbReference type="PANTHER" id="PTHR43199">
    <property type="entry name" value="GLUTATHIONE HYDROLASE"/>
    <property type="match status" value="1"/>
</dbReference>
<keyword evidence="8" id="KW-1185">Reference proteome</keyword>
<evidence type="ECO:0000256" key="6">
    <source>
        <dbReference type="SAM" id="SignalP"/>
    </source>
</evidence>
<comment type="subunit">
    <text evidence="5">This enzyme consists of two polypeptide chains, which are synthesized in precursor form from a single polypeptide.</text>
</comment>
<proteinExistence type="inferred from homology"/>
<dbReference type="InterPro" id="IPR000101">
    <property type="entry name" value="GGT_peptidase"/>
</dbReference>
<evidence type="ECO:0000256" key="2">
    <source>
        <dbReference type="ARBA" id="ARBA00001089"/>
    </source>
</evidence>
<feature type="chain" id="PRO_5047419486" description="Glutathione hydrolase proenzyme" evidence="6">
    <location>
        <begin position="28"/>
        <end position="570"/>
    </location>
</feature>
<dbReference type="Pfam" id="PF01019">
    <property type="entry name" value="G_glu_transpept"/>
    <property type="match status" value="1"/>
</dbReference>
<dbReference type="EC" id="3.4.19.13" evidence="5"/>
<dbReference type="NCBIfam" id="TIGR00066">
    <property type="entry name" value="g_glut_trans"/>
    <property type="match status" value="1"/>
</dbReference>
<dbReference type="PANTHER" id="PTHR43199:SF6">
    <property type="entry name" value="GLUTATHIONE HYDROLASE PROENZYME"/>
    <property type="match status" value="1"/>
</dbReference>
<dbReference type="EMBL" id="JBGUAW010000007">
    <property type="protein sequence ID" value="MFA9461393.1"/>
    <property type="molecule type" value="Genomic_DNA"/>
</dbReference>
<evidence type="ECO:0000256" key="4">
    <source>
        <dbReference type="ARBA" id="ARBA00047417"/>
    </source>
</evidence>
<feature type="signal peptide" evidence="6">
    <location>
        <begin position="1"/>
        <end position="27"/>
    </location>
</feature>
<keyword evidence="3 5" id="KW-0012">Acyltransferase</keyword>
<sequence>MRRRAPSSRRFSVWLLILLFLPAPVWAEGPSHPAAVASAHPLATRAGREILAAGGNAFDAAVAVSAALAVVEPYSSGLGGGGFWLLRTADGREVMVDGREEAPAAASADMYQNDRGEVIEGASINGPKAAGVPGEPAALVHIAKKYGALPLERSLAPAIRYAREGFEVTERYRLLAEFRQEVLRRYPRAAELFLVDGKVPELGTVIRQPGLAKTLARIAEEGRAGFYAGPVARELAEVNQAAGGLITREDLAAYEVVERAPIAFEVAGHRVVSASPPSSGGVAIAQILRMLAAKEYAERDEVTRMHLLIEAMRRAYRDRAVHLGDTDFVDVPIGRLISRPYNAGLAATIHPEKALPSEYLPGPPAARAARHTTHFSILDSSGNRVAATLSINYPFGSGFVAGDTGVVLNDEMDDFVAKPGSPNVYGLVGGAANAIAPGKRPLSSMSPTFVEGPERTLIVGTPGGSRIITMVARAVLGSIYDEGGAEALEHWVTRRRFHHQYLPDAVQHEPDTFSAREREALEGMGHSFESVGRTFGNMQAILWDRKNGEVEAAADPRGEGKGMVLSPAKP</sequence>
<keyword evidence="5 7" id="KW-0808">Transferase</keyword>
<evidence type="ECO:0000313" key="7">
    <source>
        <dbReference type="EMBL" id="MFA9461393.1"/>
    </source>
</evidence>
<evidence type="ECO:0000256" key="1">
    <source>
        <dbReference type="ARBA" id="ARBA00001049"/>
    </source>
</evidence>
<organism evidence="7 8">
    <name type="scientific">Thiohalorhabdus methylotrophus</name>
    <dbReference type="NCBI Taxonomy" id="3242694"/>
    <lineage>
        <taxon>Bacteria</taxon>
        <taxon>Pseudomonadati</taxon>
        <taxon>Pseudomonadota</taxon>
        <taxon>Gammaproteobacteria</taxon>
        <taxon>Thiohalorhabdales</taxon>
        <taxon>Thiohalorhabdaceae</taxon>
        <taxon>Thiohalorhabdus</taxon>
    </lineage>
</organism>
<comment type="PTM">
    <text evidence="5">Cleaved by autocatalysis into a large and a small subunit.</text>
</comment>
<dbReference type="Proteomes" id="UP001575181">
    <property type="component" value="Unassembled WGS sequence"/>
</dbReference>
<comment type="caution">
    <text evidence="7">The sequence shown here is derived from an EMBL/GenBank/DDBJ whole genome shotgun (WGS) entry which is preliminary data.</text>
</comment>
<keyword evidence="5" id="KW-0865">Zymogen</keyword>
<dbReference type="InterPro" id="IPR029055">
    <property type="entry name" value="Ntn_hydrolases_N"/>
</dbReference>
<dbReference type="SUPFAM" id="SSF56235">
    <property type="entry name" value="N-terminal nucleophile aminohydrolases (Ntn hydrolases)"/>
    <property type="match status" value="1"/>
</dbReference>
<dbReference type="EC" id="2.3.2.2" evidence="5"/>
<comment type="similarity">
    <text evidence="5">Belongs to the gamma-glutamyltransferase family.</text>
</comment>
<protein>
    <recommendedName>
        <fullName evidence="5">Glutathione hydrolase proenzyme</fullName>
        <ecNumber evidence="5">2.3.2.2</ecNumber>
        <ecNumber evidence="5">3.4.19.13</ecNumber>
    </recommendedName>
    <component>
        <recommendedName>
            <fullName evidence="5">Glutathione hydrolase large chain</fullName>
        </recommendedName>
    </component>
    <component>
        <recommendedName>
            <fullName evidence="5">Glutathione hydrolase small chain</fullName>
        </recommendedName>
    </component>
</protein>
<name>A0ABV4TXW6_9GAMM</name>
<gene>
    <name evidence="7" type="primary">ggt</name>
    <name evidence="7" type="ORF">ACERLL_11205</name>
</gene>
<dbReference type="Gene3D" id="1.10.246.130">
    <property type="match status" value="1"/>
</dbReference>
<comment type="catalytic activity">
    <reaction evidence="1 5">
        <text>an S-substituted glutathione + H2O = an S-substituted L-cysteinylglycine + L-glutamate</text>
        <dbReference type="Rhea" id="RHEA:59468"/>
        <dbReference type="ChEBI" id="CHEBI:15377"/>
        <dbReference type="ChEBI" id="CHEBI:29985"/>
        <dbReference type="ChEBI" id="CHEBI:90779"/>
        <dbReference type="ChEBI" id="CHEBI:143103"/>
        <dbReference type="EC" id="3.4.19.13"/>
    </reaction>
</comment>
<dbReference type="GO" id="GO:0103068">
    <property type="term" value="F:leukotriene C4 gamma-glutamyl transferase activity"/>
    <property type="evidence" value="ECO:0007669"/>
    <property type="project" value="UniProtKB-EC"/>
</dbReference>
<dbReference type="InterPro" id="IPR043137">
    <property type="entry name" value="GGT_ssub_C"/>
</dbReference>
<dbReference type="Gene3D" id="3.60.20.40">
    <property type="match status" value="1"/>
</dbReference>
<dbReference type="InterPro" id="IPR043138">
    <property type="entry name" value="GGT_lsub"/>
</dbReference>
<accession>A0ABV4TXW6</accession>
<keyword evidence="5" id="KW-0378">Hydrolase</keyword>
<keyword evidence="6" id="KW-0732">Signal</keyword>
<dbReference type="PRINTS" id="PR01210">
    <property type="entry name" value="GGTRANSPTASE"/>
</dbReference>
<comment type="pathway">
    <text evidence="5">Sulfur metabolism; glutathione metabolism.</text>
</comment>
<comment type="catalytic activity">
    <reaction evidence="2 5">
        <text>glutathione + H2O = L-cysteinylglycine + L-glutamate</text>
        <dbReference type="Rhea" id="RHEA:28807"/>
        <dbReference type="ChEBI" id="CHEBI:15377"/>
        <dbReference type="ChEBI" id="CHEBI:29985"/>
        <dbReference type="ChEBI" id="CHEBI:57925"/>
        <dbReference type="ChEBI" id="CHEBI:61694"/>
        <dbReference type="EC" id="3.4.19.13"/>
    </reaction>
</comment>
<dbReference type="RefSeq" id="WP_373656182.1">
    <property type="nucleotide sequence ID" value="NZ_JBGUAW010000007.1"/>
</dbReference>
<reference evidence="7 8" key="1">
    <citation type="submission" date="2024-08" db="EMBL/GenBank/DDBJ databases">
        <title>Whole-genome sequencing of halo(alkali)philic microorganisms from hypersaline lakes.</title>
        <authorList>
            <person name="Sorokin D.Y."/>
            <person name="Merkel A.Y."/>
            <person name="Messina E."/>
            <person name="Yakimov M."/>
        </authorList>
    </citation>
    <scope>NUCLEOTIDE SEQUENCE [LARGE SCALE GENOMIC DNA]</scope>
    <source>
        <strain evidence="7 8">Cl-TMA</strain>
    </source>
</reference>
<comment type="catalytic activity">
    <reaction evidence="4 5">
        <text>an N-terminal (5-L-glutamyl)-[peptide] + an alpha-amino acid = 5-L-glutamyl amino acid + an N-terminal L-alpha-aminoacyl-[peptide]</text>
        <dbReference type="Rhea" id="RHEA:23904"/>
        <dbReference type="Rhea" id="RHEA-COMP:9780"/>
        <dbReference type="Rhea" id="RHEA-COMP:9795"/>
        <dbReference type="ChEBI" id="CHEBI:77644"/>
        <dbReference type="ChEBI" id="CHEBI:78597"/>
        <dbReference type="ChEBI" id="CHEBI:78599"/>
        <dbReference type="ChEBI" id="CHEBI:78608"/>
        <dbReference type="EC" id="2.3.2.2"/>
    </reaction>
</comment>
<evidence type="ECO:0000313" key="8">
    <source>
        <dbReference type="Proteomes" id="UP001575181"/>
    </source>
</evidence>
<evidence type="ECO:0000256" key="5">
    <source>
        <dbReference type="RuleBase" id="RU368036"/>
    </source>
</evidence>